<dbReference type="KEGG" id="more:E1B28_004129"/>
<dbReference type="InterPro" id="IPR015590">
    <property type="entry name" value="Aldehyde_DH_dom"/>
</dbReference>
<dbReference type="AlphaFoldDB" id="A0A9P7UXZ4"/>
<dbReference type="PANTHER" id="PTHR11699">
    <property type="entry name" value="ALDEHYDE DEHYDROGENASE-RELATED"/>
    <property type="match status" value="1"/>
</dbReference>
<evidence type="ECO:0000313" key="4">
    <source>
        <dbReference type="Proteomes" id="UP001049176"/>
    </source>
</evidence>
<feature type="domain" description="Aldehyde dehydrogenase" evidence="2">
    <location>
        <begin position="46"/>
        <end position="133"/>
    </location>
</feature>
<dbReference type="InterPro" id="IPR016162">
    <property type="entry name" value="Ald_DH_N"/>
</dbReference>
<protein>
    <recommendedName>
        <fullName evidence="2">Aldehyde dehydrogenase domain-containing protein</fullName>
    </recommendedName>
</protein>
<evidence type="ECO:0000256" key="1">
    <source>
        <dbReference type="ARBA" id="ARBA00009986"/>
    </source>
</evidence>
<dbReference type="Proteomes" id="UP001049176">
    <property type="component" value="Chromosome 2"/>
</dbReference>
<dbReference type="GO" id="GO:0016491">
    <property type="term" value="F:oxidoreductase activity"/>
    <property type="evidence" value="ECO:0007669"/>
    <property type="project" value="InterPro"/>
</dbReference>
<gene>
    <name evidence="3" type="ORF">E1B28_004129</name>
</gene>
<reference evidence="3" key="1">
    <citation type="journal article" date="2021" name="Genome Biol. Evol.">
        <title>The assembled and annotated genome of the fairy-ring fungus Marasmius oreades.</title>
        <authorList>
            <person name="Hiltunen M."/>
            <person name="Ament-Velasquez S.L."/>
            <person name="Johannesson H."/>
        </authorList>
    </citation>
    <scope>NUCLEOTIDE SEQUENCE</scope>
    <source>
        <strain evidence="3">03SP1</strain>
    </source>
</reference>
<dbReference type="Pfam" id="PF00171">
    <property type="entry name" value="Aldedh"/>
    <property type="match status" value="1"/>
</dbReference>
<keyword evidence="4" id="KW-1185">Reference proteome</keyword>
<dbReference type="OrthoDB" id="310895at2759"/>
<dbReference type="EMBL" id="CM032182">
    <property type="protein sequence ID" value="KAG7096715.1"/>
    <property type="molecule type" value="Genomic_DNA"/>
</dbReference>
<dbReference type="GeneID" id="66073205"/>
<comment type="caution">
    <text evidence="3">The sequence shown here is derived from an EMBL/GenBank/DDBJ whole genome shotgun (WGS) entry which is preliminary data.</text>
</comment>
<accession>A0A9P7UXZ4</accession>
<name>A0A9P7UXZ4_9AGAR</name>
<dbReference type="SUPFAM" id="SSF53720">
    <property type="entry name" value="ALDH-like"/>
    <property type="match status" value="1"/>
</dbReference>
<sequence length="138" mass="15724">MVGCLQRRLRSHLPHTHTRKLHKSRYIPTHHFLKASYGQDGEYLDKDFPVYNPANGEELCRVAAISSVGVKEMISRAQATFESGVWSKAPSLTRSKVLSKLARALEARIPDLARMETLQTGRTIREMNAQLVRLPEWL</sequence>
<dbReference type="RefSeq" id="XP_043013185.1">
    <property type="nucleotide sequence ID" value="XM_043160729.1"/>
</dbReference>
<organism evidence="3 4">
    <name type="scientific">Marasmius oreades</name>
    <name type="common">fairy-ring Marasmius</name>
    <dbReference type="NCBI Taxonomy" id="181124"/>
    <lineage>
        <taxon>Eukaryota</taxon>
        <taxon>Fungi</taxon>
        <taxon>Dikarya</taxon>
        <taxon>Basidiomycota</taxon>
        <taxon>Agaricomycotina</taxon>
        <taxon>Agaricomycetes</taxon>
        <taxon>Agaricomycetidae</taxon>
        <taxon>Agaricales</taxon>
        <taxon>Marasmiineae</taxon>
        <taxon>Marasmiaceae</taxon>
        <taxon>Marasmius</taxon>
    </lineage>
</organism>
<comment type="similarity">
    <text evidence="1">Belongs to the aldehyde dehydrogenase family.</text>
</comment>
<dbReference type="Gene3D" id="3.40.605.10">
    <property type="entry name" value="Aldehyde Dehydrogenase, Chain A, domain 1"/>
    <property type="match status" value="1"/>
</dbReference>
<evidence type="ECO:0000313" key="3">
    <source>
        <dbReference type="EMBL" id="KAG7096715.1"/>
    </source>
</evidence>
<dbReference type="InterPro" id="IPR016161">
    <property type="entry name" value="Ald_DH/histidinol_DH"/>
</dbReference>
<proteinExistence type="inferred from homology"/>
<evidence type="ECO:0000259" key="2">
    <source>
        <dbReference type="Pfam" id="PF00171"/>
    </source>
</evidence>